<evidence type="ECO:0000256" key="2">
    <source>
        <dbReference type="ARBA" id="ARBA00009045"/>
    </source>
</evidence>
<feature type="transmembrane region" description="Helical" evidence="8">
    <location>
        <begin position="86"/>
        <end position="103"/>
    </location>
</feature>
<sequence>MLKSSHRALYGYLLLGSGVLIALQTVSPVIGQVLQWQASDAVNLQAWWRPFTAHLVHTNLTHLLMNLLGLWLLVWAAYPLLRARQAITLYLLCCVAIGLTLPASGLGSYRGLSGVLYGIVAWLSVASWRSPAVAILPSWLTGGLLALLLWPDSQHDAFTAHLIQAHVAHLAHFSGALCGAFYGMLCPLPTQTNSLRN</sequence>
<keyword evidence="4 8" id="KW-0812">Transmembrane</keyword>
<keyword evidence="3" id="KW-0645">Protease</keyword>
<comment type="caution">
    <text evidence="10">The sequence shown here is derived from an EMBL/GenBank/DDBJ whole genome shotgun (WGS) entry which is preliminary data.</text>
</comment>
<feature type="domain" description="Peptidase S54 rhomboid" evidence="9">
    <location>
        <begin position="46"/>
        <end position="185"/>
    </location>
</feature>
<dbReference type="GO" id="GO:0016020">
    <property type="term" value="C:membrane"/>
    <property type="evidence" value="ECO:0007669"/>
    <property type="project" value="UniProtKB-SubCell"/>
</dbReference>
<dbReference type="GO" id="GO:0006508">
    <property type="term" value="P:proteolysis"/>
    <property type="evidence" value="ECO:0007669"/>
    <property type="project" value="UniProtKB-KW"/>
</dbReference>
<feature type="transmembrane region" description="Helical" evidence="8">
    <location>
        <begin position="170"/>
        <end position="188"/>
    </location>
</feature>
<evidence type="ECO:0000256" key="6">
    <source>
        <dbReference type="ARBA" id="ARBA00022989"/>
    </source>
</evidence>
<dbReference type="NCBIfam" id="TIGR03902">
    <property type="entry name" value="rhom_GG_sort"/>
    <property type="match status" value="1"/>
</dbReference>
<keyword evidence="7 8" id="KW-0472">Membrane</keyword>
<dbReference type="SUPFAM" id="SSF144091">
    <property type="entry name" value="Rhomboid-like"/>
    <property type="match status" value="1"/>
</dbReference>
<evidence type="ECO:0000256" key="1">
    <source>
        <dbReference type="ARBA" id="ARBA00004141"/>
    </source>
</evidence>
<dbReference type="AlphaFoldDB" id="A0A8I1W6L2"/>
<dbReference type="EC" id="3.4.21.-" evidence="10"/>
<evidence type="ECO:0000313" key="10">
    <source>
        <dbReference type="EMBL" id="MBO1106985.1"/>
    </source>
</evidence>
<dbReference type="InterPro" id="IPR023826">
    <property type="entry name" value="Rhom-like_SP_proteobac"/>
</dbReference>
<dbReference type="GO" id="GO:0004252">
    <property type="term" value="F:serine-type endopeptidase activity"/>
    <property type="evidence" value="ECO:0007669"/>
    <property type="project" value="InterPro"/>
</dbReference>
<comment type="subcellular location">
    <subcellularLocation>
        <location evidence="1">Membrane</location>
        <topology evidence="1">Multi-pass membrane protein</topology>
    </subcellularLocation>
</comment>
<gene>
    <name evidence="10" type="primary">rrtA</name>
    <name evidence="10" type="ORF">J2R62_01890</name>
</gene>
<dbReference type="PANTHER" id="PTHR43066">
    <property type="entry name" value="RHOMBOID-RELATED PROTEIN"/>
    <property type="match status" value="1"/>
</dbReference>
<protein>
    <submittedName>
        <fullName evidence="10">Rhombosortase</fullName>
        <ecNumber evidence="10">3.4.21.-</ecNumber>
    </submittedName>
</protein>
<dbReference type="RefSeq" id="WP_207541531.1">
    <property type="nucleotide sequence ID" value="NZ_JAFNAA010000002.1"/>
</dbReference>
<feature type="transmembrane region" description="Helical" evidence="8">
    <location>
        <begin position="132"/>
        <end position="150"/>
    </location>
</feature>
<evidence type="ECO:0000256" key="4">
    <source>
        <dbReference type="ARBA" id="ARBA00022692"/>
    </source>
</evidence>
<evidence type="ECO:0000256" key="5">
    <source>
        <dbReference type="ARBA" id="ARBA00022801"/>
    </source>
</evidence>
<accession>A0A8I1W6L2</accession>
<dbReference type="PANTHER" id="PTHR43066:SF1">
    <property type="entry name" value="RHOMBOID PROTEIN 2"/>
    <property type="match status" value="1"/>
</dbReference>
<dbReference type="InterPro" id="IPR035952">
    <property type="entry name" value="Rhomboid-like_sf"/>
</dbReference>
<comment type="similarity">
    <text evidence="2">Belongs to the peptidase S54 family.</text>
</comment>
<proteinExistence type="inferred from homology"/>
<dbReference type="Proteomes" id="UP000664658">
    <property type="component" value="Unassembled WGS sequence"/>
</dbReference>
<dbReference type="EMBL" id="JAFNAA010000002">
    <property type="protein sequence ID" value="MBO1106985.1"/>
    <property type="molecule type" value="Genomic_DNA"/>
</dbReference>
<evidence type="ECO:0000259" key="9">
    <source>
        <dbReference type="Pfam" id="PF01694"/>
    </source>
</evidence>
<evidence type="ECO:0000256" key="7">
    <source>
        <dbReference type="ARBA" id="ARBA00023136"/>
    </source>
</evidence>
<evidence type="ECO:0000256" key="3">
    <source>
        <dbReference type="ARBA" id="ARBA00022670"/>
    </source>
</evidence>
<name>A0A8I1W6L2_PLESH</name>
<reference evidence="10" key="1">
    <citation type="submission" date="2021-03" db="EMBL/GenBank/DDBJ databases">
        <title>Plesiomonas shigelloides zfcc0051, isolated from zebrafish feces.</title>
        <authorList>
            <person name="Vanderhoek Z."/>
            <person name="Gaulke C."/>
        </authorList>
    </citation>
    <scope>NUCLEOTIDE SEQUENCE</scope>
    <source>
        <strain evidence="10">Zfcc0051</strain>
    </source>
</reference>
<evidence type="ECO:0000256" key="8">
    <source>
        <dbReference type="SAM" id="Phobius"/>
    </source>
</evidence>
<dbReference type="InterPro" id="IPR022764">
    <property type="entry name" value="Peptidase_S54_rhomboid_dom"/>
</dbReference>
<organism evidence="10 11">
    <name type="scientific">Plesiomonas shigelloides</name>
    <name type="common">Aeromonas shigelloides</name>
    <dbReference type="NCBI Taxonomy" id="703"/>
    <lineage>
        <taxon>Bacteria</taxon>
        <taxon>Pseudomonadati</taxon>
        <taxon>Pseudomonadota</taxon>
        <taxon>Gammaproteobacteria</taxon>
        <taxon>Enterobacterales</taxon>
        <taxon>Enterobacteriaceae</taxon>
        <taxon>Plesiomonas</taxon>
    </lineage>
</organism>
<evidence type="ECO:0000313" key="11">
    <source>
        <dbReference type="Proteomes" id="UP000664658"/>
    </source>
</evidence>
<feature type="transmembrane region" description="Helical" evidence="8">
    <location>
        <begin position="55"/>
        <end position="74"/>
    </location>
</feature>
<keyword evidence="5 10" id="KW-0378">Hydrolase</keyword>
<dbReference type="Pfam" id="PF01694">
    <property type="entry name" value="Rhomboid"/>
    <property type="match status" value="1"/>
</dbReference>
<keyword evidence="6 8" id="KW-1133">Transmembrane helix</keyword>
<dbReference type="Gene3D" id="1.20.1540.10">
    <property type="entry name" value="Rhomboid-like"/>
    <property type="match status" value="1"/>
</dbReference>